<dbReference type="SUPFAM" id="SSF82689">
    <property type="entry name" value="Mechanosensitive channel protein MscS (YggB), C-terminal domain"/>
    <property type="match status" value="1"/>
</dbReference>
<dbReference type="GeneID" id="45568877"/>
<feature type="transmembrane region" description="Helical" evidence="10">
    <location>
        <begin position="671"/>
        <end position="692"/>
    </location>
</feature>
<feature type="compositionally biased region" description="Basic and acidic residues" evidence="9">
    <location>
        <begin position="1135"/>
        <end position="1144"/>
    </location>
</feature>
<keyword evidence="3" id="KW-1003">Cell membrane</keyword>
<evidence type="ECO:0000256" key="9">
    <source>
        <dbReference type="SAM" id="MobiDB-lite"/>
    </source>
</evidence>
<dbReference type="InterPro" id="IPR006685">
    <property type="entry name" value="MscS_channel_2nd"/>
</dbReference>
<feature type="transmembrane region" description="Helical" evidence="10">
    <location>
        <begin position="853"/>
        <end position="873"/>
    </location>
</feature>
<keyword evidence="4 10" id="KW-0812">Transmembrane</keyword>
<evidence type="ECO:0000256" key="1">
    <source>
        <dbReference type="ARBA" id="ARBA00004651"/>
    </source>
</evidence>
<feature type="transmembrane region" description="Helical" evidence="10">
    <location>
        <begin position="12"/>
        <end position="41"/>
    </location>
</feature>
<feature type="transmembrane region" description="Helical" evidence="10">
    <location>
        <begin position="512"/>
        <end position="533"/>
    </location>
</feature>
<dbReference type="EMBL" id="CTKE01000005">
    <property type="protein sequence ID" value="CQI89003.1"/>
    <property type="molecule type" value="Genomic_DNA"/>
</dbReference>
<dbReference type="InterPro" id="IPR049142">
    <property type="entry name" value="MS_channel_1st"/>
</dbReference>
<name>A0A0U1HR26_YERRO</name>
<evidence type="ECO:0000259" key="12">
    <source>
        <dbReference type="Pfam" id="PF12794"/>
    </source>
</evidence>
<gene>
    <name evidence="16" type="primary">kefA_1</name>
    <name evidence="16" type="ORF">ERS008555_01357</name>
</gene>
<dbReference type="InterPro" id="IPR011066">
    <property type="entry name" value="MscS_channel_C_sf"/>
</dbReference>
<evidence type="ECO:0000256" key="8">
    <source>
        <dbReference type="SAM" id="Coils"/>
    </source>
</evidence>
<dbReference type="Pfam" id="PF00924">
    <property type="entry name" value="MS_channel_2nd"/>
    <property type="match status" value="1"/>
</dbReference>
<dbReference type="InterPro" id="IPR052702">
    <property type="entry name" value="MscS-like_channel"/>
</dbReference>
<dbReference type="FunFam" id="1.10.287.1260:FF:000002">
    <property type="entry name" value="Potassium efflux system KefA"/>
    <property type="match status" value="1"/>
</dbReference>
<feature type="transmembrane region" description="Helical" evidence="10">
    <location>
        <begin position="927"/>
        <end position="955"/>
    </location>
</feature>
<keyword evidence="5" id="KW-0732">Signal</keyword>
<dbReference type="InterPro" id="IPR025692">
    <property type="entry name" value="MscS_IM_dom1"/>
</dbReference>
<proteinExistence type="inferred from homology"/>
<evidence type="ECO:0000256" key="3">
    <source>
        <dbReference type="ARBA" id="ARBA00022475"/>
    </source>
</evidence>
<feature type="transmembrane region" description="Helical" evidence="10">
    <location>
        <begin position="894"/>
        <end position="915"/>
    </location>
</feature>
<dbReference type="Proteomes" id="UP000042054">
    <property type="component" value="Unassembled WGS sequence"/>
</dbReference>
<evidence type="ECO:0000313" key="17">
    <source>
        <dbReference type="Proteomes" id="UP000042054"/>
    </source>
</evidence>
<feature type="domain" description="Mechanosensitive ion channel MscS C-terminal" evidence="14">
    <location>
        <begin position="1018"/>
        <end position="1099"/>
    </location>
</feature>
<dbReference type="SUPFAM" id="SSF50182">
    <property type="entry name" value="Sm-like ribonucleoproteins"/>
    <property type="match status" value="1"/>
</dbReference>
<feature type="domain" description="Mechanosensitive ion channel inner membrane" evidence="12">
    <location>
        <begin position="522"/>
        <end position="839"/>
    </location>
</feature>
<dbReference type="FunFam" id="3.30.70.100:FF:000015">
    <property type="entry name" value="Potassium efflux system KefA"/>
    <property type="match status" value="1"/>
</dbReference>
<dbReference type="Gene3D" id="1.10.287.1260">
    <property type="match status" value="1"/>
</dbReference>
<evidence type="ECO:0000256" key="6">
    <source>
        <dbReference type="ARBA" id="ARBA00022989"/>
    </source>
</evidence>
<feature type="transmembrane region" description="Helical" evidence="10">
    <location>
        <begin position="704"/>
        <end position="729"/>
    </location>
</feature>
<dbReference type="InterPro" id="IPR011014">
    <property type="entry name" value="MscS_channel_TM-2"/>
</dbReference>
<feature type="region of interest" description="Disordered" evidence="9">
    <location>
        <begin position="1127"/>
        <end position="1150"/>
    </location>
</feature>
<dbReference type="NCBIfam" id="NF008438">
    <property type="entry name" value="PRK11281.1"/>
    <property type="match status" value="1"/>
</dbReference>
<dbReference type="PANTHER" id="PTHR30347">
    <property type="entry name" value="POTASSIUM CHANNEL RELATED"/>
    <property type="match status" value="1"/>
</dbReference>
<protein>
    <submittedName>
        <fullName evidence="16">Potassium efflux protein KefA</fullName>
    </submittedName>
</protein>
<feature type="transmembrane region" description="Helical" evidence="10">
    <location>
        <begin position="598"/>
        <end position="619"/>
    </location>
</feature>
<dbReference type="Pfam" id="PF21082">
    <property type="entry name" value="MS_channel_3rd"/>
    <property type="match status" value="1"/>
</dbReference>
<feature type="coiled-coil region" evidence="8">
    <location>
        <begin position="143"/>
        <end position="177"/>
    </location>
</feature>
<dbReference type="Pfam" id="PF12795">
    <property type="entry name" value="MscS_porin"/>
    <property type="match status" value="1"/>
</dbReference>
<dbReference type="InterPro" id="IPR010920">
    <property type="entry name" value="LSM_dom_sf"/>
</dbReference>
<evidence type="ECO:0000259" key="15">
    <source>
        <dbReference type="Pfam" id="PF21088"/>
    </source>
</evidence>
<evidence type="ECO:0000259" key="13">
    <source>
        <dbReference type="Pfam" id="PF12795"/>
    </source>
</evidence>
<dbReference type="AlphaFoldDB" id="A0A0U1HR26"/>
<evidence type="ECO:0000256" key="2">
    <source>
        <dbReference type="ARBA" id="ARBA00008017"/>
    </source>
</evidence>
<dbReference type="FunFam" id="2.30.30.60:FF:000001">
    <property type="entry name" value="MscS Mechanosensitive ion channel"/>
    <property type="match status" value="1"/>
</dbReference>
<feature type="transmembrane region" description="Helical" evidence="10">
    <location>
        <begin position="643"/>
        <end position="659"/>
    </location>
</feature>
<dbReference type="Pfam" id="PF12794">
    <property type="entry name" value="MscS_TM"/>
    <property type="match status" value="1"/>
</dbReference>
<evidence type="ECO:0000256" key="7">
    <source>
        <dbReference type="ARBA" id="ARBA00023136"/>
    </source>
</evidence>
<accession>A0A0U1HR26</accession>
<comment type="subcellular location">
    <subcellularLocation>
        <location evidence="1">Cell membrane</location>
        <topology evidence="1">Multi-pass membrane protein</topology>
    </subcellularLocation>
</comment>
<dbReference type="Pfam" id="PF21088">
    <property type="entry name" value="MS_channel_1st"/>
    <property type="match status" value="1"/>
</dbReference>
<dbReference type="InterPro" id="IPR049278">
    <property type="entry name" value="MS_channel_C"/>
</dbReference>
<dbReference type="GO" id="GO:0009992">
    <property type="term" value="P:intracellular water homeostasis"/>
    <property type="evidence" value="ECO:0007669"/>
    <property type="project" value="TreeGrafter"/>
</dbReference>
<sequence length="1150" mass="129728">MSSRFHNQYSLPFSLPIIAATGTFLLRCQIMIFVLIITLLISPSIFAAGVNVDVPTRSEVLSQLDTLTKQKILSPAEKLAQQDLTKTLEYLDVIERTKQEAIQLKQQLAQAPVKLRQATEGLEALKDSSADTLTRESLANYSLRQLESRLNQTLDDLQSAQEDLSAYNSQLISLQTQPERIQSEMYNSSMRLMQIRNQLNGLAPSQDVLRPTQQQELFTEQVMLNMQLDLQRKNLEANTTLQDLLQKQRDYTNEHINQLERYVQLLQEVVSGKRLILSEKTAKEAQAPTDATDIQNDPLVSRELAINKELSQRLINATKEGNTLVQQNIRVKNWLDRALQSERNLKEQITVLRGSLLLSRILYQQQLNLPTSGLITNMGPRIADLRLEQFEINQQRDQLFQGDNYIQTLTENSKEKVSPNVEDALGQIVDIRRELLDQLNKQLGNQLTLAINLQINQQQLLSVNQSLQHTLTQQIFWVSSNKPMDWSWLKALPGAIKTEISNFQFTLSWSDALTGLGKSVVFLVPMLIVVGGLRSRYKIINKHLDRLAADVGQLKHDSQMHTPKAIMLTLLKVLPGSLIILGVGYWCSRSNFNLSDLLWIFFQRLALFWLVFDLTYRMLSPGGITERHFMIDAARCAHYRRQIIRLGAALLPVIFWSVLGEKSPLRLVDDVIGQVVIVIALALLALFVYPFCRDSWREKDSHAVRLVVVTAIAATPIILIGLMIAGYFYTTLQLAGRWIDSLYLLFLWYIVYLTAIRGLGVAARRLAYRRAVARRQSLVKEGAEGSEPIEEPPLALDQINQQSLRLTTMTLFLIFATAFYGIWADLITVISYLDSISLWHYTTTVAGASVTQAVTLGNMLVALMALVVSYVLTRNLPGLLEVLVLSRLQLRQGTSYAITTILTYLITVMGVVTALGSLGVSWDKLQWLVAALSVGLGFGLQEIFANFVSGLIILFERPVRIGDTITIGTFSGKVSKIRIRATTITDFDRKEAIIPNKAFVTERLINWTLSDTVTRIIIKVGVAYGSDLAKVKELLLKAAHENPRVMTDPEPHVFFLNFGASTLDHELRVYVRELGDRSYTVDELNRAIDKLCHENDINIAFNQLEVYLHKSDGTEVQEVNRPFDTKGLASLPSEIDNKKSDLPDINKPLV</sequence>
<evidence type="ECO:0000313" key="16">
    <source>
        <dbReference type="EMBL" id="CQI89003.1"/>
    </source>
</evidence>
<evidence type="ECO:0000256" key="5">
    <source>
        <dbReference type="ARBA" id="ARBA00022729"/>
    </source>
</evidence>
<feature type="transmembrane region" description="Helical" evidence="10">
    <location>
        <begin position="741"/>
        <end position="760"/>
    </location>
</feature>
<organism evidence="16 17">
    <name type="scientific">Yersinia rohdei</name>
    <dbReference type="NCBI Taxonomy" id="29485"/>
    <lineage>
        <taxon>Bacteria</taxon>
        <taxon>Pseudomonadati</taxon>
        <taxon>Pseudomonadota</taxon>
        <taxon>Gammaproteobacteria</taxon>
        <taxon>Enterobacterales</taxon>
        <taxon>Yersiniaceae</taxon>
        <taxon>Yersinia</taxon>
    </lineage>
</organism>
<evidence type="ECO:0000259" key="14">
    <source>
        <dbReference type="Pfam" id="PF21082"/>
    </source>
</evidence>
<dbReference type="InterPro" id="IPR024393">
    <property type="entry name" value="MscS_porin"/>
</dbReference>
<evidence type="ECO:0000259" key="11">
    <source>
        <dbReference type="Pfam" id="PF00924"/>
    </source>
</evidence>
<dbReference type="GO" id="GO:0005886">
    <property type="term" value="C:plasma membrane"/>
    <property type="evidence" value="ECO:0007669"/>
    <property type="project" value="UniProtKB-SubCell"/>
</dbReference>
<dbReference type="PANTHER" id="PTHR30347:SF1">
    <property type="entry name" value="MECHANOSENSITIVE CHANNEL MSCK"/>
    <property type="match status" value="1"/>
</dbReference>
<keyword evidence="7 10" id="KW-0472">Membrane</keyword>
<feature type="transmembrane region" description="Helical" evidence="10">
    <location>
        <begin position="565"/>
        <end position="586"/>
    </location>
</feature>
<reference evidence="16 17" key="1">
    <citation type="submission" date="2015-03" db="EMBL/GenBank/DDBJ databases">
        <authorList>
            <person name="Murphy D."/>
        </authorList>
    </citation>
    <scope>NUCLEOTIDE SEQUENCE [LARGE SCALE GENOMIC DNA]</scope>
    <source>
        <strain evidence="16 17">68/02</strain>
    </source>
</reference>
<dbReference type="RefSeq" id="WP_004714609.1">
    <property type="nucleotide sequence ID" value="NZ_CABIHO010000121.1"/>
</dbReference>
<dbReference type="InterPro" id="IPR023408">
    <property type="entry name" value="MscS_beta-dom_sf"/>
</dbReference>
<dbReference type="SUPFAM" id="SSF82861">
    <property type="entry name" value="Mechanosensitive channel protein MscS (YggB), transmembrane region"/>
    <property type="match status" value="1"/>
</dbReference>
<feature type="domain" description="Mechanosensitive ion channel MscS" evidence="11">
    <location>
        <begin position="943"/>
        <end position="1008"/>
    </location>
</feature>
<feature type="domain" description="Mechanosensitive ion channel MscS porin" evidence="13">
    <location>
        <begin position="63"/>
        <end position="301"/>
    </location>
</feature>
<evidence type="ECO:0000256" key="4">
    <source>
        <dbReference type="ARBA" id="ARBA00022692"/>
    </source>
</evidence>
<dbReference type="GO" id="GO:0008381">
    <property type="term" value="F:mechanosensitive monoatomic ion channel activity"/>
    <property type="evidence" value="ECO:0007669"/>
    <property type="project" value="UniProtKB-ARBA"/>
</dbReference>
<dbReference type="Gene3D" id="2.30.30.60">
    <property type="match status" value="1"/>
</dbReference>
<comment type="similarity">
    <text evidence="2">Belongs to the MscS (TC 1.A.23) family.</text>
</comment>
<feature type="domain" description="Mechanosensitive ion channel transmembrane helices 2/3" evidence="15">
    <location>
        <begin position="900"/>
        <end position="941"/>
    </location>
</feature>
<keyword evidence="8" id="KW-0175">Coiled coil</keyword>
<dbReference type="Gene3D" id="3.30.70.100">
    <property type="match status" value="1"/>
</dbReference>
<dbReference type="STRING" id="29485.CH64_3609"/>
<keyword evidence="6 10" id="KW-1133">Transmembrane helix</keyword>
<feature type="transmembrane region" description="Helical" evidence="10">
    <location>
        <begin position="811"/>
        <end position="833"/>
    </location>
</feature>
<evidence type="ECO:0000256" key="10">
    <source>
        <dbReference type="SAM" id="Phobius"/>
    </source>
</evidence>